<evidence type="ECO:0000313" key="2">
    <source>
        <dbReference type="Proteomes" id="UP000821845"/>
    </source>
</evidence>
<name>A0ACB7TMZ0_HYAAI</name>
<organism evidence="1 2">
    <name type="scientific">Hyalomma asiaticum</name>
    <name type="common">Tick</name>
    <dbReference type="NCBI Taxonomy" id="266040"/>
    <lineage>
        <taxon>Eukaryota</taxon>
        <taxon>Metazoa</taxon>
        <taxon>Ecdysozoa</taxon>
        <taxon>Arthropoda</taxon>
        <taxon>Chelicerata</taxon>
        <taxon>Arachnida</taxon>
        <taxon>Acari</taxon>
        <taxon>Parasitiformes</taxon>
        <taxon>Ixodida</taxon>
        <taxon>Ixodoidea</taxon>
        <taxon>Ixodidae</taxon>
        <taxon>Hyalomminae</taxon>
        <taxon>Hyalomma</taxon>
    </lineage>
</organism>
<sequence>MPCSSRDKNIRGAFTKRATSARAVKPKGRAVLCAKAERAAERKSGAVKRKQRPEGVRAGGGGRTSGGSHQQLQSCFIKRQERPRRKQWLGDEESRPRSARAFATTRLPRGSSVEKIK</sequence>
<accession>A0ACB7TMZ0</accession>
<reference evidence="1" key="1">
    <citation type="submission" date="2020-05" db="EMBL/GenBank/DDBJ databases">
        <title>Large-scale comparative analyses of tick genomes elucidate their genetic diversity and vector capacities.</title>
        <authorList>
            <person name="Jia N."/>
            <person name="Wang J."/>
            <person name="Shi W."/>
            <person name="Du L."/>
            <person name="Sun Y."/>
            <person name="Zhan W."/>
            <person name="Jiang J."/>
            <person name="Wang Q."/>
            <person name="Zhang B."/>
            <person name="Ji P."/>
            <person name="Sakyi L.B."/>
            <person name="Cui X."/>
            <person name="Yuan T."/>
            <person name="Jiang B."/>
            <person name="Yang W."/>
            <person name="Lam T.T.-Y."/>
            <person name="Chang Q."/>
            <person name="Ding S."/>
            <person name="Wang X."/>
            <person name="Zhu J."/>
            <person name="Ruan X."/>
            <person name="Zhao L."/>
            <person name="Wei J."/>
            <person name="Que T."/>
            <person name="Du C."/>
            <person name="Cheng J."/>
            <person name="Dai P."/>
            <person name="Han X."/>
            <person name="Huang E."/>
            <person name="Gao Y."/>
            <person name="Liu J."/>
            <person name="Shao H."/>
            <person name="Ye R."/>
            <person name="Li L."/>
            <person name="Wei W."/>
            <person name="Wang X."/>
            <person name="Wang C."/>
            <person name="Yang T."/>
            <person name="Huo Q."/>
            <person name="Li W."/>
            <person name="Guo W."/>
            <person name="Chen H."/>
            <person name="Zhou L."/>
            <person name="Ni X."/>
            <person name="Tian J."/>
            <person name="Zhou Y."/>
            <person name="Sheng Y."/>
            <person name="Liu T."/>
            <person name="Pan Y."/>
            <person name="Xia L."/>
            <person name="Li J."/>
            <person name="Zhao F."/>
            <person name="Cao W."/>
        </authorList>
    </citation>
    <scope>NUCLEOTIDE SEQUENCE</scope>
    <source>
        <strain evidence="1">Hyas-2018</strain>
    </source>
</reference>
<proteinExistence type="predicted"/>
<evidence type="ECO:0000313" key="1">
    <source>
        <dbReference type="EMBL" id="KAH6947591.1"/>
    </source>
</evidence>
<gene>
    <name evidence="1" type="ORF">HPB50_020168</name>
</gene>
<dbReference type="Proteomes" id="UP000821845">
    <property type="component" value="Chromosome 1"/>
</dbReference>
<dbReference type="EMBL" id="CM023481">
    <property type="protein sequence ID" value="KAH6947591.1"/>
    <property type="molecule type" value="Genomic_DNA"/>
</dbReference>
<comment type="caution">
    <text evidence="1">The sequence shown here is derived from an EMBL/GenBank/DDBJ whole genome shotgun (WGS) entry which is preliminary data.</text>
</comment>
<protein>
    <submittedName>
        <fullName evidence="1">Uncharacterized protein</fullName>
    </submittedName>
</protein>
<keyword evidence="2" id="KW-1185">Reference proteome</keyword>